<protein>
    <recommendedName>
        <fullName evidence="4">3D domain-containing protein</fullName>
    </recommendedName>
</protein>
<keyword evidence="3" id="KW-1185">Reference proteome</keyword>
<dbReference type="AlphaFoldDB" id="A0A7C9N1U4"/>
<comment type="caution">
    <text evidence="2">The sequence shown here is derived from an EMBL/GenBank/DDBJ whole genome shotgun (WGS) entry which is preliminary data.</text>
</comment>
<keyword evidence="1" id="KW-0732">Signal</keyword>
<evidence type="ECO:0008006" key="4">
    <source>
        <dbReference type="Google" id="ProtNLM"/>
    </source>
</evidence>
<proteinExistence type="predicted"/>
<feature type="chain" id="PRO_5028982297" description="3D domain-containing protein" evidence="1">
    <location>
        <begin position="25"/>
        <end position="169"/>
    </location>
</feature>
<organism evidence="2 3">
    <name type="scientific">Solidesulfovibrio aerotolerans</name>
    <dbReference type="NCBI Taxonomy" id="295255"/>
    <lineage>
        <taxon>Bacteria</taxon>
        <taxon>Pseudomonadati</taxon>
        <taxon>Thermodesulfobacteriota</taxon>
        <taxon>Desulfovibrionia</taxon>
        <taxon>Desulfovibrionales</taxon>
        <taxon>Desulfovibrionaceae</taxon>
        <taxon>Solidesulfovibrio</taxon>
    </lineage>
</organism>
<evidence type="ECO:0000313" key="2">
    <source>
        <dbReference type="EMBL" id="MYL83351.1"/>
    </source>
</evidence>
<dbReference type="EMBL" id="WVUD01000013">
    <property type="protein sequence ID" value="MYL83351.1"/>
    <property type="molecule type" value="Genomic_DNA"/>
</dbReference>
<dbReference type="RefSeq" id="WP_160960545.1">
    <property type="nucleotide sequence ID" value="NZ_WVUD01000013.1"/>
</dbReference>
<feature type="signal peptide" evidence="1">
    <location>
        <begin position="1"/>
        <end position="24"/>
    </location>
</feature>
<dbReference type="OrthoDB" id="5624888at2"/>
<dbReference type="CDD" id="cd22784">
    <property type="entry name" value="DPBB_MltA_YuiC-like"/>
    <property type="match status" value="1"/>
</dbReference>
<accession>A0A7C9N1U4</accession>
<reference evidence="2 3" key="1">
    <citation type="submission" date="2020-01" db="EMBL/GenBank/DDBJ databases">
        <title>Genome sequence of Desulfovibrio aerotolerans DSM 16695(T).</title>
        <authorList>
            <person name="Karnachuk O."/>
            <person name="Avakyan M."/>
            <person name="Mardanov A."/>
            <person name="Kadnikov V."/>
            <person name="Ravin N."/>
        </authorList>
    </citation>
    <scope>NUCLEOTIDE SEQUENCE [LARGE SCALE GENOMIC DNA]</scope>
    <source>
        <strain evidence="2 3">DSM 16695</strain>
    </source>
</reference>
<dbReference type="Proteomes" id="UP000482487">
    <property type="component" value="Unassembled WGS sequence"/>
</dbReference>
<name>A0A7C9N1U4_9BACT</name>
<gene>
    <name evidence="2" type="ORF">GTA51_09455</name>
</gene>
<evidence type="ECO:0000256" key="1">
    <source>
        <dbReference type="SAM" id="SignalP"/>
    </source>
</evidence>
<evidence type="ECO:0000313" key="3">
    <source>
        <dbReference type="Proteomes" id="UP000482487"/>
    </source>
</evidence>
<sequence>MRHVRIMFTALTLLVTTLTLPACAGSRNQPQLADASATAPSAKKRPEDAVIGRLDDPSFLFGSRPLAPKKSVRVKALAYTGCSIKSKRTTRGAWGDALTADVKAVAVSPDLLEMGLDRGDVISIEGLPGKYKVLDVMHSRHDKTIDIFYGNDACGATQWGKRTLNITWQ</sequence>